<dbReference type="InterPro" id="IPR005814">
    <property type="entry name" value="Aminotrans_3"/>
</dbReference>
<reference evidence="7 8" key="1">
    <citation type="submission" date="2019-10" db="EMBL/GenBank/DDBJ databases">
        <title>A soil myxobacterium in the family Polyangiaceae.</title>
        <authorList>
            <person name="Li Y."/>
            <person name="Wang J."/>
        </authorList>
    </citation>
    <scope>NUCLEOTIDE SEQUENCE [LARGE SCALE GENOMIC DNA]</scope>
    <source>
        <strain evidence="7 8">DSM 14734</strain>
    </source>
</reference>
<evidence type="ECO:0000256" key="2">
    <source>
        <dbReference type="ARBA" id="ARBA00008954"/>
    </source>
</evidence>
<dbReference type="InterPro" id="IPR050103">
    <property type="entry name" value="Class-III_PLP-dep_AT"/>
</dbReference>
<evidence type="ECO:0000313" key="7">
    <source>
        <dbReference type="EMBL" id="MRG95186.1"/>
    </source>
</evidence>
<dbReference type="PROSITE" id="PS00600">
    <property type="entry name" value="AA_TRANSFER_CLASS_3"/>
    <property type="match status" value="1"/>
</dbReference>
<comment type="similarity">
    <text evidence="2 6">Belongs to the class-III pyridoxal-phosphate-dependent aminotransferase family.</text>
</comment>
<keyword evidence="5 6" id="KW-0663">Pyridoxal phosphate</keyword>
<dbReference type="GO" id="GO:0042802">
    <property type="term" value="F:identical protein binding"/>
    <property type="evidence" value="ECO:0007669"/>
    <property type="project" value="TreeGrafter"/>
</dbReference>
<evidence type="ECO:0000256" key="6">
    <source>
        <dbReference type="RuleBase" id="RU003560"/>
    </source>
</evidence>
<dbReference type="OrthoDB" id="9801834at2"/>
<dbReference type="InterPro" id="IPR049704">
    <property type="entry name" value="Aminotrans_3_PPA_site"/>
</dbReference>
<dbReference type="FunFam" id="3.40.640.10:FF:000013">
    <property type="entry name" value="4-aminobutyrate aminotransferase"/>
    <property type="match status" value="1"/>
</dbReference>
<dbReference type="InterPro" id="IPR015421">
    <property type="entry name" value="PyrdxlP-dep_Trfase_major"/>
</dbReference>
<organism evidence="7 8">
    <name type="scientific">Polyangium spumosum</name>
    <dbReference type="NCBI Taxonomy" id="889282"/>
    <lineage>
        <taxon>Bacteria</taxon>
        <taxon>Pseudomonadati</taxon>
        <taxon>Myxococcota</taxon>
        <taxon>Polyangia</taxon>
        <taxon>Polyangiales</taxon>
        <taxon>Polyangiaceae</taxon>
        <taxon>Polyangium</taxon>
    </lineage>
</organism>
<name>A0A6N7PWG6_9BACT</name>
<dbReference type="EC" id="2.6.1.19" evidence="7"/>
<dbReference type="CDD" id="cd00610">
    <property type="entry name" value="OAT_like"/>
    <property type="match status" value="1"/>
</dbReference>
<dbReference type="GO" id="GO:0034386">
    <property type="term" value="F:4-aminobutyrate:2-oxoglutarate transaminase activity"/>
    <property type="evidence" value="ECO:0007669"/>
    <property type="project" value="UniProtKB-EC"/>
</dbReference>
<gene>
    <name evidence="7" type="primary">gabT</name>
    <name evidence="7" type="ORF">GF068_25185</name>
</gene>
<dbReference type="Gene3D" id="3.90.1150.10">
    <property type="entry name" value="Aspartate Aminotransferase, domain 1"/>
    <property type="match status" value="1"/>
</dbReference>
<comment type="caution">
    <text evidence="7">The sequence shown here is derived from an EMBL/GenBank/DDBJ whole genome shotgun (WGS) entry which is preliminary data.</text>
</comment>
<evidence type="ECO:0000256" key="5">
    <source>
        <dbReference type="ARBA" id="ARBA00022898"/>
    </source>
</evidence>
<accession>A0A6N7PWG6</accession>
<dbReference type="Gene3D" id="3.40.640.10">
    <property type="entry name" value="Type I PLP-dependent aspartate aminotransferase-like (Major domain)"/>
    <property type="match status" value="1"/>
</dbReference>
<proteinExistence type="inferred from homology"/>
<keyword evidence="4 7" id="KW-0808">Transferase</keyword>
<dbReference type="EMBL" id="WJIE01000007">
    <property type="protein sequence ID" value="MRG95186.1"/>
    <property type="molecule type" value="Genomic_DNA"/>
</dbReference>
<keyword evidence="8" id="KW-1185">Reference proteome</keyword>
<dbReference type="AlphaFoldDB" id="A0A6N7PWG6"/>
<dbReference type="InterPro" id="IPR004632">
    <property type="entry name" value="4NH2But_aminotransferase_bac"/>
</dbReference>
<dbReference type="InterPro" id="IPR015424">
    <property type="entry name" value="PyrdxlP-dep_Trfase"/>
</dbReference>
<dbReference type="PANTHER" id="PTHR11986">
    <property type="entry name" value="AMINOTRANSFERASE CLASS III"/>
    <property type="match status" value="1"/>
</dbReference>
<dbReference type="PIRSF" id="PIRSF000521">
    <property type="entry name" value="Transaminase_4ab_Lys_Orn"/>
    <property type="match status" value="1"/>
</dbReference>
<dbReference type="InterPro" id="IPR015422">
    <property type="entry name" value="PyrdxlP-dep_Trfase_small"/>
</dbReference>
<evidence type="ECO:0000256" key="3">
    <source>
        <dbReference type="ARBA" id="ARBA00022576"/>
    </source>
</evidence>
<sequence length="459" mass="48855">MRIELKTEIPGPRSRALMEQRRAAVARGPFHGTPIFVAKAHGAVIEDVDGNKLLDFASGIAVTNLGHTPADVVRAVQTQAELFLHTSFNVVPYEGYVALCERLCRVTPGAFAKKAFLANSGAEAVENAIKIARAHTKRQAVVVFDHAFHGRTYLAMSMTSKVGYRQGFAPFCPEVYRTPFPYTYRSPEPDASAWAMRELRELVLHHVGANNVAAVVIELVLGEGGFVDAPAAFVQELAGFCKEHGIVLVVDEIQTGFGRTGALFACEHYGIEPDLVTLAKGLGSGLPISAVVGRAEIMDAPVEGGIGGTFGGNPLACAAALAVLDRFEEGGGAILARIRAVGERIGARLAAWKERFPVVGDVRGIGPMRCIELVRDRETREPDKAAAGALAKYCYQHGLVVLGAGTYGNVIRLAPPLTLEDDELDEGLAVLEAGLVELGFGAQGAERRPGAPIVDGRNT</sequence>
<dbReference type="Proteomes" id="UP000440224">
    <property type="component" value="Unassembled WGS sequence"/>
</dbReference>
<dbReference type="RefSeq" id="WP_153822010.1">
    <property type="nucleotide sequence ID" value="NZ_WJIE01000007.1"/>
</dbReference>
<evidence type="ECO:0000256" key="1">
    <source>
        <dbReference type="ARBA" id="ARBA00001933"/>
    </source>
</evidence>
<dbReference type="GO" id="GO:0009448">
    <property type="term" value="P:gamma-aminobutyric acid metabolic process"/>
    <property type="evidence" value="ECO:0007669"/>
    <property type="project" value="InterPro"/>
</dbReference>
<dbReference type="SUPFAM" id="SSF53383">
    <property type="entry name" value="PLP-dependent transferases"/>
    <property type="match status" value="1"/>
</dbReference>
<protein>
    <submittedName>
        <fullName evidence="7">4-aminobutyrate--2-oxoglutarate transaminase</fullName>
        <ecNumber evidence="7">2.6.1.19</ecNumber>
    </submittedName>
</protein>
<evidence type="ECO:0000313" key="8">
    <source>
        <dbReference type="Proteomes" id="UP000440224"/>
    </source>
</evidence>
<keyword evidence="3 7" id="KW-0032">Aminotransferase</keyword>
<dbReference type="NCBIfam" id="TIGR00700">
    <property type="entry name" value="GABAtrnsam"/>
    <property type="match status" value="1"/>
</dbReference>
<dbReference type="GO" id="GO:0030170">
    <property type="term" value="F:pyridoxal phosphate binding"/>
    <property type="evidence" value="ECO:0007669"/>
    <property type="project" value="InterPro"/>
</dbReference>
<dbReference type="PANTHER" id="PTHR11986:SF58">
    <property type="entry name" value="LEUCINE_METHIONINE RACEMASE"/>
    <property type="match status" value="1"/>
</dbReference>
<comment type="cofactor">
    <cofactor evidence="1">
        <name>pyridoxal 5'-phosphate</name>
        <dbReference type="ChEBI" id="CHEBI:597326"/>
    </cofactor>
</comment>
<dbReference type="Pfam" id="PF00202">
    <property type="entry name" value="Aminotran_3"/>
    <property type="match status" value="1"/>
</dbReference>
<evidence type="ECO:0000256" key="4">
    <source>
        <dbReference type="ARBA" id="ARBA00022679"/>
    </source>
</evidence>